<organism evidence="2 3">
    <name type="scientific">Mucilaginibacter panaciglaebae</name>
    <dbReference type="NCBI Taxonomy" id="502331"/>
    <lineage>
        <taxon>Bacteria</taxon>
        <taxon>Pseudomonadati</taxon>
        <taxon>Bacteroidota</taxon>
        <taxon>Sphingobacteriia</taxon>
        <taxon>Sphingobacteriales</taxon>
        <taxon>Sphingobacteriaceae</taxon>
        <taxon>Mucilaginibacter</taxon>
    </lineage>
</organism>
<dbReference type="Proteomes" id="UP001500841">
    <property type="component" value="Unassembled WGS sequence"/>
</dbReference>
<dbReference type="Pfam" id="PF10988">
    <property type="entry name" value="DUF2807"/>
    <property type="match status" value="1"/>
</dbReference>
<protein>
    <submittedName>
        <fullName evidence="2">Head GIN domain-containing protein</fullName>
    </submittedName>
</protein>
<dbReference type="Gene3D" id="2.160.20.120">
    <property type="match status" value="1"/>
</dbReference>
<proteinExistence type="predicted"/>
<reference evidence="3" key="1">
    <citation type="journal article" date="2019" name="Int. J. Syst. Evol. Microbiol.">
        <title>The Global Catalogue of Microorganisms (GCM) 10K type strain sequencing project: providing services to taxonomists for standard genome sequencing and annotation.</title>
        <authorList>
            <consortium name="The Broad Institute Genomics Platform"/>
            <consortium name="The Broad Institute Genome Sequencing Center for Infectious Disease"/>
            <person name="Wu L."/>
            <person name="Ma J."/>
        </authorList>
    </citation>
    <scope>NUCLEOTIDE SEQUENCE [LARGE SCALE GENOMIC DNA]</scope>
    <source>
        <strain evidence="3">JCM 17085</strain>
    </source>
</reference>
<evidence type="ECO:0000259" key="1">
    <source>
        <dbReference type="Pfam" id="PF10988"/>
    </source>
</evidence>
<evidence type="ECO:0000313" key="3">
    <source>
        <dbReference type="Proteomes" id="UP001500841"/>
    </source>
</evidence>
<sequence>MKKAFQTAVVLFGGIFLMTSSCKTECLRGSGHVVTEKRKVADFTKLEISGAYDITLVQDSTLAVSVAADDNLLKEISTDISGGELKIKTGKNICPSSGIAVTIGVHDLQEIEASGAVNLNTRGKLVTKNLALKLSGANKLSLELDAANVTTTASGVSELNLKGQASSHVVNLDGGGKVHAFDFIVGNYDLQTSGASEFEINVLHELTVNSSGASSVKYKGNPAAINSKKSGVSTITKVD</sequence>
<comment type="caution">
    <text evidence="2">The sequence shown here is derived from an EMBL/GenBank/DDBJ whole genome shotgun (WGS) entry which is preliminary data.</text>
</comment>
<dbReference type="InterPro" id="IPR021255">
    <property type="entry name" value="DUF2807"/>
</dbReference>
<dbReference type="RefSeq" id="WP_345100988.1">
    <property type="nucleotide sequence ID" value="NZ_BAABCV010000002.1"/>
</dbReference>
<accession>A0ABP7WFA0</accession>
<gene>
    <name evidence="2" type="ORF">GCM10022392_06280</name>
</gene>
<dbReference type="PROSITE" id="PS51257">
    <property type="entry name" value="PROKAR_LIPOPROTEIN"/>
    <property type="match status" value="1"/>
</dbReference>
<name>A0ABP7WFA0_9SPHI</name>
<feature type="domain" description="Putative auto-transporter adhesin head GIN" evidence="1">
    <location>
        <begin position="42"/>
        <end position="222"/>
    </location>
</feature>
<dbReference type="EMBL" id="BAABCV010000002">
    <property type="protein sequence ID" value="GAA4087862.1"/>
    <property type="molecule type" value="Genomic_DNA"/>
</dbReference>
<keyword evidence="3" id="KW-1185">Reference proteome</keyword>
<evidence type="ECO:0000313" key="2">
    <source>
        <dbReference type="EMBL" id="GAA4087862.1"/>
    </source>
</evidence>